<dbReference type="InterPro" id="IPR036259">
    <property type="entry name" value="MFS_trans_sf"/>
</dbReference>
<comment type="caution">
    <text evidence="5">Lacks conserved residue(s) required for the propagation of feature annotation.</text>
</comment>
<dbReference type="PANTHER" id="PTHR43317:SF1">
    <property type="entry name" value="THERMOSPERMINE SYNTHASE ACAULIS5"/>
    <property type="match status" value="1"/>
</dbReference>
<comment type="pathway">
    <text evidence="5">Amine and polyamine biosynthesis; spermidine biosynthesis; spermidine from putrescine: step 1/1.</text>
</comment>
<keyword evidence="5" id="KW-0812">Transmembrane</keyword>
<keyword evidence="5" id="KW-1003">Cell membrane</keyword>
<reference evidence="8 9" key="1">
    <citation type="submission" date="2018-10" db="EMBL/GenBank/DDBJ databases">
        <title>Genomic Encyclopedia of Type Strains, Phase IV (KMG-IV): sequencing the most valuable type-strain genomes for metagenomic binning, comparative biology and taxonomic classification.</title>
        <authorList>
            <person name="Goeker M."/>
        </authorList>
    </citation>
    <scope>NUCLEOTIDE SEQUENCE [LARGE SCALE GENOMIC DNA]</scope>
    <source>
        <strain evidence="8 9">DSM 26916</strain>
    </source>
</reference>
<keyword evidence="5" id="KW-0472">Membrane</keyword>
<dbReference type="AlphaFoldDB" id="A0A497XNE8"/>
<keyword evidence="9" id="KW-1185">Reference proteome</keyword>
<dbReference type="UniPathway" id="UPA00248">
    <property type="reaction ID" value="UER00314"/>
</dbReference>
<dbReference type="CDD" id="cd02440">
    <property type="entry name" value="AdoMet_MTases"/>
    <property type="match status" value="1"/>
</dbReference>
<keyword evidence="5" id="KW-1133">Transmembrane helix</keyword>
<protein>
    <recommendedName>
        <fullName evidence="5">Polyamine aminopropyltransferase</fullName>
    </recommendedName>
    <alternativeName>
        <fullName evidence="5">Putrescine aminopropyltransferase</fullName>
        <shortName evidence="5">PAPT</shortName>
    </alternativeName>
    <alternativeName>
        <fullName evidence="5">Spermidine synthase</fullName>
        <shortName evidence="5">SPDS</shortName>
        <shortName evidence="5">SPDSY</shortName>
        <ecNumber evidence="5">2.5.1.16</ecNumber>
    </alternativeName>
</protein>
<dbReference type="InterPro" id="IPR030374">
    <property type="entry name" value="PABS"/>
</dbReference>
<feature type="transmembrane region" description="Helical" evidence="5">
    <location>
        <begin position="50"/>
        <end position="68"/>
    </location>
</feature>
<comment type="caution">
    <text evidence="8">The sequence shown here is derived from an EMBL/GenBank/DDBJ whole genome shotgun (WGS) entry which is preliminary data.</text>
</comment>
<evidence type="ECO:0000256" key="1">
    <source>
        <dbReference type="ARBA" id="ARBA00007867"/>
    </source>
</evidence>
<feature type="binding site" evidence="5">
    <location>
        <position position="322"/>
    </location>
    <ligand>
        <name>S-methyl-5'-thioadenosine</name>
        <dbReference type="ChEBI" id="CHEBI:17509"/>
    </ligand>
</feature>
<comment type="similarity">
    <text evidence="1 5">Belongs to the spermidine/spermine synthase family.</text>
</comment>
<feature type="binding site" evidence="5">
    <location>
        <position position="248"/>
    </location>
    <ligand>
        <name>S-methyl-5'-thioadenosine</name>
        <dbReference type="ChEBI" id="CHEBI:17509"/>
    </ligand>
</feature>
<dbReference type="HAMAP" id="MF_00198">
    <property type="entry name" value="Spermidine_synth"/>
    <property type="match status" value="1"/>
</dbReference>
<comment type="subunit">
    <text evidence="5">Homodimer or homotetramer.</text>
</comment>
<dbReference type="Pfam" id="PF01564">
    <property type="entry name" value="Spermine_synth"/>
    <property type="match status" value="1"/>
</dbReference>
<dbReference type="EC" id="2.5.1.16" evidence="5"/>
<feature type="transmembrane region" description="Helical" evidence="5">
    <location>
        <begin position="16"/>
        <end position="44"/>
    </location>
</feature>
<dbReference type="Gene3D" id="3.40.50.150">
    <property type="entry name" value="Vaccinia Virus protein VP39"/>
    <property type="match status" value="1"/>
</dbReference>
<evidence type="ECO:0000256" key="4">
    <source>
        <dbReference type="ARBA" id="ARBA00023115"/>
    </source>
</evidence>
<comment type="catalytic activity">
    <reaction evidence="5">
        <text>S-adenosyl 3-(methylsulfanyl)propylamine + putrescine = S-methyl-5'-thioadenosine + spermidine + H(+)</text>
        <dbReference type="Rhea" id="RHEA:12721"/>
        <dbReference type="ChEBI" id="CHEBI:15378"/>
        <dbReference type="ChEBI" id="CHEBI:17509"/>
        <dbReference type="ChEBI" id="CHEBI:57443"/>
        <dbReference type="ChEBI" id="CHEBI:57834"/>
        <dbReference type="ChEBI" id="CHEBI:326268"/>
        <dbReference type="EC" id="2.5.1.16"/>
    </reaction>
</comment>
<dbReference type="Proteomes" id="UP000268908">
    <property type="component" value="Unassembled WGS sequence"/>
</dbReference>
<feature type="domain" description="PABS" evidence="7">
    <location>
        <begin position="218"/>
        <end position="453"/>
    </location>
</feature>
<accession>A0A497XNE8</accession>
<dbReference type="GO" id="GO:0005886">
    <property type="term" value="C:plasma membrane"/>
    <property type="evidence" value="ECO:0007669"/>
    <property type="project" value="UniProtKB-SubCell"/>
</dbReference>
<keyword evidence="4 5" id="KW-0620">Polyamine biosynthesis</keyword>
<evidence type="ECO:0000313" key="8">
    <source>
        <dbReference type="EMBL" id="RLJ67908.1"/>
    </source>
</evidence>
<dbReference type="SUPFAM" id="SSF103473">
    <property type="entry name" value="MFS general substrate transporter"/>
    <property type="match status" value="1"/>
</dbReference>
<dbReference type="InterPro" id="IPR001045">
    <property type="entry name" value="Spermi_synthase"/>
</dbReference>
<dbReference type="PROSITE" id="PS01330">
    <property type="entry name" value="PABS_1"/>
    <property type="match status" value="1"/>
</dbReference>
<evidence type="ECO:0000256" key="6">
    <source>
        <dbReference type="PROSITE-ProRule" id="PRU00354"/>
    </source>
</evidence>
<dbReference type="GO" id="GO:0004766">
    <property type="term" value="F:spermidine synthase activity"/>
    <property type="evidence" value="ECO:0007669"/>
    <property type="project" value="UniProtKB-UniRule"/>
</dbReference>
<dbReference type="NCBIfam" id="NF002956">
    <property type="entry name" value="PRK03612.1"/>
    <property type="match status" value="1"/>
</dbReference>
<evidence type="ECO:0000313" key="9">
    <source>
        <dbReference type="Proteomes" id="UP000268908"/>
    </source>
</evidence>
<feature type="transmembrane region" description="Helical" evidence="5">
    <location>
        <begin position="205"/>
        <end position="224"/>
    </location>
</feature>
<name>A0A497XNE8_9PROT</name>
<feature type="transmembrane region" description="Helical" evidence="5">
    <location>
        <begin position="144"/>
        <end position="167"/>
    </location>
</feature>
<dbReference type="RefSeq" id="WP_121239858.1">
    <property type="nucleotide sequence ID" value="NZ_BHVV01000001.1"/>
</dbReference>
<dbReference type="GO" id="GO:0010487">
    <property type="term" value="F:thermospermine synthase activity"/>
    <property type="evidence" value="ECO:0007669"/>
    <property type="project" value="UniProtKB-ARBA"/>
</dbReference>
<organism evidence="8 9">
    <name type="scientific">Sulfurisoma sediminicola</name>
    <dbReference type="NCBI Taxonomy" id="1381557"/>
    <lineage>
        <taxon>Bacteria</taxon>
        <taxon>Pseudomonadati</taxon>
        <taxon>Pseudomonadota</taxon>
        <taxon>Betaproteobacteria</taxon>
        <taxon>Nitrosomonadales</taxon>
        <taxon>Sterolibacteriaceae</taxon>
        <taxon>Sulfurisoma</taxon>
    </lineage>
</organism>
<feature type="binding site" evidence="5">
    <location>
        <begin position="356"/>
        <end position="357"/>
    </location>
    <ligand>
        <name>S-methyl-5'-thioadenosine</name>
        <dbReference type="ChEBI" id="CHEBI:17509"/>
    </ligand>
</feature>
<dbReference type="GO" id="GO:0008295">
    <property type="term" value="P:spermidine biosynthetic process"/>
    <property type="evidence" value="ECO:0007669"/>
    <property type="project" value="UniProtKB-UniRule"/>
</dbReference>
<dbReference type="OrthoDB" id="9793120at2"/>
<dbReference type="SUPFAM" id="SSF53335">
    <property type="entry name" value="S-adenosyl-L-methionine-dependent methyltransferases"/>
    <property type="match status" value="1"/>
</dbReference>
<dbReference type="PANTHER" id="PTHR43317">
    <property type="entry name" value="THERMOSPERMINE SYNTHASE ACAULIS5"/>
    <property type="match status" value="1"/>
</dbReference>
<feature type="binding site" evidence="5">
    <location>
        <position position="278"/>
    </location>
    <ligand>
        <name>spermidine</name>
        <dbReference type="ChEBI" id="CHEBI:57834"/>
    </ligand>
</feature>
<gene>
    <name evidence="5" type="primary">speE</name>
    <name evidence="8" type="ORF">DFR35_0461</name>
</gene>
<evidence type="ECO:0000259" key="7">
    <source>
        <dbReference type="PROSITE" id="PS51006"/>
    </source>
</evidence>
<feature type="active site" description="Proton acceptor" evidence="5 6">
    <location>
        <position position="374"/>
    </location>
</feature>
<dbReference type="InterPro" id="IPR029063">
    <property type="entry name" value="SAM-dependent_MTases_sf"/>
</dbReference>
<keyword evidence="3 5" id="KW-0745">Spermidine biosynthesis</keyword>
<evidence type="ECO:0000256" key="2">
    <source>
        <dbReference type="ARBA" id="ARBA00022679"/>
    </source>
</evidence>
<sequence>MAEQAAGAASSRRLQFALLASVFVVAACGLAYELIAGALASYLLGDSVTQFSTVIGAYLFAMGVGSWLSKFVERDLIGRFVQIELAVGLLGGFTAAGLFVAFAAHAGPFRVLLYGAVFAVGVLVGLEIPLVMRILKRDVAFNELVARVLSFDYLGALAVSILFPLLLAPHLGLVRTGFLFGLLNAAVALWALWLFRDRLARRTGLLAAGLSSVAVLAGGFAGAGQLTTMAEGWIYADDIIHAENTPYQRIVVTRWRDDVRLFLNQNLQFSSKDEYRYHEALVHPGLAGMAHARRVLVLGGGDGFAVREILKYPNIEAVTLVDLDPAMTRLFSSASLLRQLNGDALNSPKLKVVNADAVRWLEDHADAFDFIVADFPDPSSYSIGKLYSAPFYRLLTRHLAPHGRLVVQATSPFYARQSFWTVVATLEDAGLKTAPYHALVPSFGEWGYILAGREAYASPETYTVPLRFLTAQTTAAMFDFPADMARVDAEVNRLNNQVLVRTFESEWRHVVR</sequence>
<evidence type="ECO:0000256" key="5">
    <source>
        <dbReference type="HAMAP-Rule" id="MF_00198"/>
    </source>
</evidence>
<proteinExistence type="inferred from homology"/>
<comment type="function">
    <text evidence="5">Catalyzes the irreversible transfer of a propylamine group from the amino donor S-adenosylmethioninamine (decarboxy-AdoMet) to putrescine (1,4-diaminobutane) to yield spermidine.</text>
</comment>
<dbReference type="EMBL" id="RCCI01000004">
    <property type="protein sequence ID" value="RLJ67908.1"/>
    <property type="molecule type" value="Genomic_DNA"/>
</dbReference>
<evidence type="ECO:0000256" key="3">
    <source>
        <dbReference type="ARBA" id="ARBA00023066"/>
    </source>
</evidence>
<feature type="transmembrane region" description="Helical" evidence="5">
    <location>
        <begin position="111"/>
        <end position="132"/>
    </location>
</feature>
<feature type="binding site" evidence="5">
    <location>
        <position position="302"/>
    </location>
    <ligand>
        <name>spermidine</name>
        <dbReference type="ChEBI" id="CHEBI:57834"/>
    </ligand>
</feature>
<feature type="transmembrane region" description="Helical" evidence="5">
    <location>
        <begin position="80"/>
        <end position="105"/>
    </location>
</feature>
<comment type="subcellular location">
    <subcellularLocation>
        <location evidence="5">Cell membrane</location>
        <topology evidence="5">Multi-pass membrane protein</topology>
    </subcellularLocation>
</comment>
<feature type="transmembrane region" description="Helical" evidence="5">
    <location>
        <begin position="173"/>
        <end position="193"/>
    </location>
</feature>
<dbReference type="PROSITE" id="PS51006">
    <property type="entry name" value="PABS_2"/>
    <property type="match status" value="1"/>
</dbReference>
<dbReference type="InterPro" id="IPR030373">
    <property type="entry name" value="PABS_CS"/>
</dbReference>
<keyword evidence="2 5" id="KW-0808">Transferase</keyword>